<dbReference type="EMBL" id="AWUY01000157">
    <property type="protein sequence ID" value="ERJ75790.1"/>
    <property type="molecule type" value="Genomic_DNA"/>
</dbReference>
<evidence type="ECO:0000313" key="5">
    <source>
        <dbReference type="Proteomes" id="UP000016660"/>
    </source>
</evidence>
<dbReference type="InterPro" id="IPR015424">
    <property type="entry name" value="PyrdxlP-dep_Trfase"/>
</dbReference>
<dbReference type="RefSeq" id="WP_021669754.1">
    <property type="nucleotide sequence ID" value="NZ_KI259462.1"/>
</dbReference>
<accession>A0ABN0NQZ7</accession>
<dbReference type="PANTHER" id="PTHR13693">
    <property type="entry name" value="CLASS II AMINOTRANSFERASE/8-AMINO-7-OXONONANOATE SYNTHASE"/>
    <property type="match status" value="1"/>
</dbReference>
<dbReference type="Proteomes" id="UP000016660">
    <property type="component" value="Unassembled WGS sequence"/>
</dbReference>
<dbReference type="InterPro" id="IPR015421">
    <property type="entry name" value="PyrdxlP-dep_Trfase_major"/>
</dbReference>
<keyword evidence="5" id="KW-1185">Reference proteome</keyword>
<evidence type="ECO:0000256" key="2">
    <source>
        <dbReference type="ARBA" id="ARBA00022679"/>
    </source>
</evidence>
<name>A0ABN0NQZ7_9BACT</name>
<reference evidence="4 5" key="1">
    <citation type="submission" date="2013-06" db="EMBL/GenBank/DDBJ databases">
        <authorList>
            <person name="Weinstock G."/>
            <person name="Sodergren E."/>
            <person name="Lobos E.A."/>
            <person name="Fulton L."/>
            <person name="Fulton R."/>
            <person name="Courtney L."/>
            <person name="Fronick C."/>
            <person name="O'Laughlin M."/>
            <person name="Godfrey J."/>
            <person name="Wilson R.M."/>
            <person name="Miner T."/>
            <person name="Farmer C."/>
            <person name="Delehaunty K."/>
            <person name="Cordes M."/>
            <person name="Minx P."/>
            <person name="Tomlinson C."/>
            <person name="Chen J."/>
            <person name="Wollam A."/>
            <person name="Pepin K.H."/>
            <person name="Bhonagiri V."/>
            <person name="Zhang X."/>
            <person name="Warren W."/>
            <person name="Mitreva M."/>
            <person name="Mardis E.R."/>
            <person name="Wilson R.K."/>
        </authorList>
    </citation>
    <scope>NUCLEOTIDE SEQUENCE [LARGE SCALE GENOMIC DNA]</scope>
    <source>
        <strain evidence="4 5">ATCC 29426</strain>
    </source>
</reference>
<comment type="cofactor">
    <cofactor evidence="1">
        <name>pyridoxal 5'-phosphate</name>
        <dbReference type="ChEBI" id="CHEBI:597326"/>
    </cofactor>
</comment>
<dbReference type="PANTHER" id="PTHR13693:SF3">
    <property type="entry name" value="LD36009P"/>
    <property type="match status" value="1"/>
</dbReference>
<feature type="non-terminal residue" evidence="4">
    <location>
        <position position="170"/>
    </location>
</feature>
<evidence type="ECO:0000256" key="1">
    <source>
        <dbReference type="ARBA" id="ARBA00001933"/>
    </source>
</evidence>
<comment type="caution">
    <text evidence="4">The sequence shown here is derived from an EMBL/GenBank/DDBJ whole genome shotgun (WGS) entry which is preliminary data.</text>
</comment>
<feature type="non-terminal residue" evidence="4">
    <location>
        <position position="1"/>
    </location>
</feature>
<dbReference type="Pfam" id="PF00155">
    <property type="entry name" value="Aminotran_1_2"/>
    <property type="match status" value="1"/>
</dbReference>
<protein>
    <submittedName>
        <fullName evidence="4">8-amino-7-oxononanoate synthase domain protein</fullName>
    </submittedName>
</protein>
<evidence type="ECO:0000313" key="4">
    <source>
        <dbReference type="EMBL" id="ERJ75790.1"/>
    </source>
</evidence>
<dbReference type="InterPro" id="IPR004839">
    <property type="entry name" value="Aminotransferase_I/II_large"/>
</dbReference>
<sequence>ISNDYLGMSQRTETKEAGINAVLKYGTGASAAQAIGGYLDIHQQLEQGIAKFVGQGDAILFSSGFGANAGLLRAILGKNDIAYIDSYIHTSAKSGLIGTNVKHIGHNDIDYLDMILEREIGKYQTRLVIIDGVYSQNGDLSKLPEYIAVCKKHNCLLMMDDAHGIGVMGE</sequence>
<organism evidence="4 5">
    <name type="scientific">Prevotella disiens JCM 6334 = ATCC 29426</name>
    <dbReference type="NCBI Taxonomy" id="1235811"/>
    <lineage>
        <taxon>Bacteria</taxon>
        <taxon>Pseudomonadati</taxon>
        <taxon>Bacteroidota</taxon>
        <taxon>Bacteroidia</taxon>
        <taxon>Bacteroidales</taxon>
        <taxon>Prevotellaceae</taxon>
        <taxon>Prevotella</taxon>
    </lineage>
</organism>
<keyword evidence="2" id="KW-0808">Transferase</keyword>
<feature type="domain" description="Aminotransferase class I/classII large" evidence="3">
    <location>
        <begin position="2"/>
        <end position="169"/>
    </location>
</feature>
<gene>
    <name evidence="4" type="ORF">HMPREF0653_01760</name>
</gene>
<dbReference type="SUPFAM" id="SSF53383">
    <property type="entry name" value="PLP-dependent transferases"/>
    <property type="match status" value="1"/>
</dbReference>
<dbReference type="Gene3D" id="3.40.640.10">
    <property type="entry name" value="Type I PLP-dependent aspartate aminotransferase-like (Major domain)"/>
    <property type="match status" value="1"/>
</dbReference>
<dbReference type="InterPro" id="IPR050087">
    <property type="entry name" value="AON_synthase_class-II"/>
</dbReference>
<evidence type="ECO:0000259" key="3">
    <source>
        <dbReference type="Pfam" id="PF00155"/>
    </source>
</evidence>
<proteinExistence type="predicted"/>